<feature type="domain" description="Pyrrolo-quinoline quinone repeat" evidence="2">
    <location>
        <begin position="154"/>
        <end position="241"/>
    </location>
</feature>
<evidence type="ECO:0000256" key="1">
    <source>
        <dbReference type="SAM" id="MobiDB-lite"/>
    </source>
</evidence>
<protein>
    <submittedName>
        <fullName evidence="3">Serine/threonine-protein kinase AfsK</fullName>
        <ecNumber evidence="3">2.7.11.1</ecNumber>
    </submittedName>
</protein>
<dbReference type="Proteomes" id="UP000322214">
    <property type="component" value="Chromosome"/>
</dbReference>
<dbReference type="PANTHER" id="PTHR34512">
    <property type="entry name" value="CELL SURFACE PROTEIN"/>
    <property type="match status" value="1"/>
</dbReference>
<evidence type="ECO:0000313" key="4">
    <source>
        <dbReference type="Proteomes" id="UP000322214"/>
    </source>
</evidence>
<dbReference type="KEGG" id="mff:MFFC18_24080"/>
<proteinExistence type="predicted"/>
<dbReference type="GO" id="GO:0004674">
    <property type="term" value="F:protein serine/threonine kinase activity"/>
    <property type="evidence" value="ECO:0007669"/>
    <property type="project" value="UniProtKB-EC"/>
</dbReference>
<dbReference type="PANTHER" id="PTHR34512:SF30">
    <property type="entry name" value="OUTER MEMBRANE PROTEIN ASSEMBLY FACTOR BAMB"/>
    <property type="match status" value="1"/>
</dbReference>
<dbReference type="Gene3D" id="2.130.10.10">
    <property type="entry name" value="YVTN repeat-like/Quinoprotein amine dehydrogenase"/>
    <property type="match status" value="1"/>
</dbReference>
<gene>
    <name evidence="3" type="primary">afsK_2</name>
    <name evidence="3" type="ORF">MFFC18_24080</name>
</gene>
<dbReference type="EC" id="2.7.11.1" evidence="3"/>
<keyword evidence="3" id="KW-0808">Transferase</keyword>
<feature type="compositionally biased region" description="Acidic residues" evidence="1">
    <location>
        <begin position="482"/>
        <end position="496"/>
    </location>
</feature>
<evidence type="ECO:0000259" key="2">
    <source>
        <dbReference type="Pfam" id="PF13360"/>
    </source>
</evidence>
<dbReference type="RefSeq" id="WP_148618815.1">
    <property type="nucleotide sequence ID" value="NZ_CP042912.1"/>
</dbReference>
<dbReference type="OrthoDB" id="273000at2"/>
<feature type="compositionally biased region" description="Acidic residues" evidence="1">
    <location>
        <begin position="504"/>
        <end position="514"/>
    </location>
</feature>
<dbReference type="SUPFAM" id="SSF50998">
    <property type="entry name" value="Quinoprotein alcohol dehydrogenase-like"/>
    <property type="match status" value="2"/>
</dbReference>
<keyword evidence="3" id="KW-0418">Kinase</keyword>
<dbReference type="STRING" id="980251.GCA_001642875_04787"/>
<dbReference type="EMBL" id="CP042912">
    <property type="protein sequence ID" value="QEG22527.1"/>
    <property type="molecule type" value="Genomic_DNA"/>
</dbReference>
<dbReference type="InterPro" id="IPR011047">
    <property type="entry name" value="Quinoprotein_ADH-like_sf"/>
</dbReference>
<evidence type="ECO:0000313" key="3">
    <source>
        <dbReference type="EMBL" id="QEG22527.1"/>
    </source>
</evidence>
<name>A0A5B9P7A8_9BACT</name>
<organism evidence="3 4">
    <name type="scientific">Mariniblastus fucicola</name>
    <dbReference type="NCBI Taxonomy" id="980251"/>
    <lineage>
        <taxon>Bacteria</taxon>
        <taxon>Pseudomonadati</taxon>
        <taxon>Planctomycetota</taxon>
        <taxon>Planctomycetia</taxon>
        <taxon>Pirellulales</taxon>
        <taxon>Pirellulaceae</taxon>
        <taxon>Mariniblastus</taxon>
    </lineage>
</organism>
<dbReference type="Gene3D" id="2.40.128.630">
    <property type="match status" value="1"/>
</dbReference>
<reference evidence="3 4" key="1">
    <citation type="submission" date="2019-08" db="EMBL/GenBank/DDBJ databases">
        <title>Deep-cultivation of Planctomycetes and their phenomic and genomic characterization uncovers novel biology.</title>
        <authorList>
            <person name="Wiegand S."/>
            <person name="Jogler M."/>
            <person name="Boedeker C."/>
            <person name="Pinto D."/>
            <person name="Vollmers J."/>
            <person name="Rivas-Marin E."/>
            <person name="Kohn T."/>
            <person name="Peeters S.H."/>
            <person name="Heuer A."/>
            <person name="Rast P."/>
            <person name="Oberbeckmann S."/>
            <person name="Bunk B."/>
            <person name="Jeske O."/>
            <person name="Meyerdierks A."/>
            <person name="Storesund J.E."/>
            <person name="Kallscheuer N."/>
            <person name="Luecker S."/>
            <person name="Lage O.M."/>
            <person name="Pohl T."/>
            <person name="Merkel B.J."/>
            <person name="Hornburger P."/>
            <person name="Mueller R.-W."/>
            <person name="Bruemmer F."/>
            <person name="Labrenz M."/>
            <person name="Spormann A.M."/>
            <person name="Op den Camp H."/>
            <person name="Overmann J."/>
            <person name="Amann R."/>
            <person name="Jetten M.S.M."/>
            <person name="Mascher T."/>
            <person name="Medema M.H."/>
            <person name="Devos D.P."/>
            <person name="Kaster A.-K."/>
            <person name="Ovreas L."/>
            <person name="Rohde M."/>
            <person name="Galperin M.Y."/>
            <person name="Jogler C."/>
        </authorList>
    </citation>
    <scope>NUCLEOTIDE SEQUENCE [LARGE SCALE GENOMIC DNA]</scope>
    <source>
        <strain evidence="3 4">FC18</strain>
    </source>
</reference>
<dbReference type="AlphaFoldDB" id="A0A5B9P7A8"/>
<feature type="region of interest" description="Disordered" evidence="1">
    <location>
        <begin position="466"/>
        <end position="521"/>
    </location>
</feature>
<dbReference type="InterPro" id="IPR002372">
    <property type="entry name" value="PQQ_rpt_dom"/>
</dbReference>
<dbReference type="Pfam" id="PF13360">
    <property type="entry name" value="PQQ_2"/>
    <property type="match status" value="2"/>
</dbReference>
<keyword evidence="4" id="KW-1185">Reference proteome</keyword>
<dbReference type="InterPro" id="IPR018391">
    <property type="entry name" value="PQQ_b-propeller_rpt"/>
</dbReference>
<sequence>MHLPSGLSTSMTHLRNFFAFAALIAVVFVQTESVEAQEGFLSDANAARAGLKVAWSTQVEISSKAKLVDWQLVVDENQATTYYVISYGSRKEVIAETDISAFGVPYGIEGAKQAAEDRKEIIEFALRNDGKEDVKVEISDYSLPRSTLFALGASGQVICLDADTGATRWIQQVGDFRLPSIGLGASKTHVAVANGSTVYCLDFDTGRILFSGQCKNGIDASPVCSEENVYVPLVSGRLQTFPIKGFGVESFNLVAEGGSRARPLITEKHVVWTTEKGHMNVAPLGSRRTVEYRLKTSAPIVSQAAASGGRLFVGSLDGFVYGVNETTGQLDWDVSTGQGVLGSPVPFGNEVYVVSRANELYKINADLGTYPEGWQVPIRGVKQIAGFGVDTLYCINIRGRLIGIDRKTRALTKSVEGASVELVMPNGITDRMFFATSGGFIQCVHEIGSLRPRFLETDLALAMQEDKTKPREDESAMGEENPFGDDAEDMDDDNPFGDDSNPFGDDDSSDESDESNPFGDG</sequence>
<dbReference type="SMART" id="SM00564">
    <property type="entry name" value="PQQ"/>
    <property type="match status" value="3"/>
</dbReference>
<accession>A0A5B9P7A8</accession>
<feature type="domain" description="Pyrrolo-quinoline quinone repeat" evidence="2">
    <location>
        <begin position="296"/>
        <end position="369"/>
    </location>
</feature>
<dbReference type="InterPro" id="IPR015943">
    <property type="entry name" value="WD40/YVTN_repeat-like_dom_sf"/>
</dbReference>